<dbReference type="Proteomes" id="UP001151760">
    <property type="component" value="Unassembled WGS sequence"/>
</dbReference>
<gene>
    <name evidence="2" type="ORF">Tco_0772750</name>
</gene>
<name>A0ABQ4ZIT0_9ASTR</name>
<dbReference type="EMBL" id="BQNB010011402">
    <property type="protein sequence ID" value="GJS90114.1"/>
    <property type="molecule type" value="Genomic_DNA"/>
</dbReference>
<protein>
    <submittedName>
        <fullName evidence="2">Uncharacterized protein</fullName>
    </submittedName>
</protein>
<keyword evidence="3" id="KW-1185">Reference proteome</keyword>
<feature type="compositionally biased region" description="Basic and acidic residues" evidence="1">
    <location>
        <begin position="379"/>
        <end position="394"/>
    </location>
</feature>
<reference evidence="2" key="1">
    <citation type="journal article" date="2022" name="Int. J. Mol. Sci.">
        <title>Draft Genome of Tanacetum Coccineum: Genomic Comparison of Closely Related Tanacetum-Family Plants.</title>
        <authorList>
            <person name="Yamashiro T."/>
            <person name="Shiraishi A."/>
            <person name="Nakayama K."/>
            <person name="Satake H."/>
        </authorList>
    </citation>
    <scope>NUCLEOTIDE SEQUENCE</scope>
</reference>
<accession>A0ABQ4ZIT0</accession>
<organism evidence="2 3">
    <name type="scientific">Tanacetum coccineum</name>
    <dbReference type="NCBI Taxonomy" id="301880"/>
    <lineage>
        <taxon>Eukaryota</taxon>
        <taxon>Viridiplantae</taxon>
        <taxon>Streptophyta</taxon>
        <taxon>Embryophyta</taxon>
        <taxon>Tracheophyta</taxon>
        <taxon>Spermatophyta</taxon>
        <taxon>Magnoliopsida</taxon>
        <taxon>eudicotyledons</taxon>
        <taxon>Gunneridae</taxon>
        <taxon>Pentapetalae</taxon>
        <taxon>asterids</taxon>
        <taxon>campanulids</taxon>
        <taxon>Asterales</taxon>
        <taxon>Asteraceae</taxon>
        <taxon>Asteroideae</taxon>
        <taxon>Anthemideae</taxon>
        <taxon>Anthemidinae</taxon>
        <taxon>Tanacetum</taxon>
    </lineage>
</organism>
<sequence>MKFEYLHSNGDVLEDYSWEIALFINMDVYTKWCLEFFSTMYFDKGVDRTKLMTEKCIWFRLCGRDQVLTLPQFAVLLGLYKEDELEHRLFAINFTKLEIDDKLLNHDAYWQKIRTPTSTNPRTSLIKEQLMRVAHRLLVRSLVLRAGSKERCQKRDLWMMSALEESRCINLAWVIAEHLCKHAPGLKENSLICGGHYVTKITKSLRYLVEEEVAKCSELIEYENWSAKMLASGLDEDVHTFLQTTRVAPQHRGSRMQRQEPSGLNPSCDDWNASLNEIAHREVWRDSMLIKNNYILEHSMPILHHLADQTNFAYPTYEPPNVSPCPNPYVSYPHPYTYYLDTGDQSNGGVYYGAHGDAYYAGSIVPCSGYEIGGSSRGVHRDDDQDDISDHYVRSENYMANEDDVDMQD</sequence>
<evidence type="ECO:0000313" key="2">
    <source>
        <dbReference type="EMBL" id="GJS90114.1"/>
    </source>
</evidence>
<evidence type="ECO:0000256" key="1">
    <source>
        <dbReference type="SAM" id="MobiDB-lite"/>
    </source>
</evidence>
<comment type="caution">
    <text evidence="2">The sequence shown here is derived from an EMBL/GenBank/DDBJ whole genome shotgun (WGS) entry which is preliminary data.</text>
</comment>
<feature type="region of interest" description="Disordered" evidence="1">
    <location>
        <begin position="376"/>
        <end position="409"/>
    </location>
</feature>
<proteinExistence type="predicted"/>
<evidence type="ECO:0000313" key="3">
    <source>
        <dbReference type="Proteomes" id="UP001151760"/>
    </source>
</evidence>
<reference evidence="2" key="2">
    <citation type="submission" date="2022-01" db="EMBL/GenBank/DDBJ databases">
        <authorList>
            <person name="Yamashiro T."/>
            <person name="Shiraishi A."/>
            <person name="Satake H."/>
            <person name="Nakayama K."/>
        </authorList>
    </citation>
    <scope>NUCLEOTIDE SEQUENCE</scope>
</reference>